<accession>A0A6L6J2M1</accession>
<evidence type="ECO:0000313" key="2">
    <source>
        <dbReference type="EMBL" id="MTH76322.1"/>
    </source>
</evidence>
<keyword evidence="3" id="KW-1185">Reference proteome</keyword>
<evidence type="ECO:0000313" key="3">
    <source>
        <dbReference type="Proteomes" id="UP000478183"/>
    </source>
</evidence>
<dbReference type="RefSeq" id="WP_155093706.1">
    <property type="nucleotide sequence ID" value="NZ_WMIE01000001.1"/>
</dbReference>
<comment type="caution">
    <text evidence="2">The sequence shown here is derived from an EMBL/GenBank/DDBJ whole genome shotgun (WGS) entry which is preliminary data.</text>
</comment>
<dbReference type="EMBL" id="WMIE01000001">
    <property type="protein sequence ID" value="MTH76322.1"/>
    <property type="molecule type" value="Genomic_DNA"/>
</dbReference>
<feature type="compositionally biased region" description="Basic and acidic residues" evidence="1">
    <location>
        <begin position="416"/>
        <end position="425"/>
    </location>
</feature>
<dbReference type="InterPro" id="IPR006944">
    <property type="entry name" value="Phage/GTA_portal"/>
</dbReference>
<reference evidence="2 3" key="1">
    <citation type="submission" date="2019-11" db="EMBL/GenBank/DDBJ databases">
        <authorList>
            <person name="Dong K."/>
        </authorList>
    </citation>
    <scope>NUCLEOTIDE SEQUENCE [LARGE SCALE GENOMIC DNA]</scope>
    <source>
        <strain evidence="2 3">NBRC 111993</strain>
    </source>
</reference>
<dbReference type="NCBIfam" id="TIGR01537">
    <property type="entry name" value="portal_HK97"/>
    <property type="match status" value="1"/>
</dbReference>
<dbReference type="OrthoDB" id="7592047at2"/>
<organism evidence="2 3">
    <name type="scientific">Paracoccus aestuariivivens</name>
    <dbReference type="NCBI Taxonomy" id="1820333"/>
    <lineage>
        <taxon>Bacteria</taxon>
        <taxon>Pseudomonadati</taxon>
        <taxon>Pseudomonadota</taxon>
        <taxon>Alphaproteobacteria</taxon>
        <taxon>Rhodobacterales</taxon>
        <taxon>Paracoccaceae</taxon>
        <taxon>Paracoccus</taxon>
    </lineage>
</organism>
<evidence type="ECO:0000256" key="1">
    <source>
        <dbReference type="SAM" id="MobiDB-lite"/>
    </source>
</evidence>
<dbReference type="Pfam" id="PF04860">
    <property type="entry name" value="Phage_portal"/>
    <property type="match status" value="1"/>
</dbReference>
<protein>
    <submittedName>
        <fullName evidence="2">Phage portal protein</fullName>
    </submittedName>
</protein>
<proteinExistence type="predicted"/>
<feature type="region of interest" description="Disordered" evidence="1">
    <location>
        <begin position="386"/>
        <end position="425"/>
    </location>
</feature>
<name>A0A6L6J2M1_9RHOB</name>
<gene>
    <name evidence="2" type="ORF">GL286_01105</name>
</gene>
<dbReference type="Proteomes" id="UP000478183">
    <property type="component" value="Unassembled WGS sequence"/>
</dbReference>
<dbReference type="AlphaFoldDB" id="A0A6L6J2M1"/>
<dbReference type="InterPro" id="IPR006427">
    <property type="entry name" value="Portal_HK97"/>
</dbReference>
<sequence length="425" mass="46986">MSIIGRIFARPVQPVRVEPSVAAPVACADGPSGTSQPRGWISEGGWGAQSRVKTLPRVSATLAQRHATVFSCCNVIAGDLAKIPLKLYQRREDGQEDRLRDHPAAYLLNVESAPGIPAIVSRYALAYTFALRGNAFAYAPRDGGGELELLDVLNPDAVSVLKSGRERFYDIEDGAGVLRRSPSRTILHLRYMALDGWTGRSPLEVAAESIGLALAGQESAARTVSGTSIRAYINMEDTYEDDEAYRRNARRVRAAIEDPEANGLPLLGMNDKIQRLDLSAAEQELLAARRFDREQIASVYRVPPTKLQILEYGVKANAEQAAIDYLTDCLLHWGKQLEDQYALSLLTQREREGGMFFRHDFDTLLRPTTKERYEAMAKAVGGPFISPNEARVKEGWQPKPGGDDLYPPPNMTRSENQTKDEQDAE</sequence>